<evidence type="ECO:0000313" key="1">
    <source>
        <dbReference type="EMBL" id="CAH6384430.1"/>
    </source>
</evidence>
<dbReference type="EMBL" id="OW970319">
    <property type="protein sequence ID" value="CAH6384430.1"/>
    <property type="molecule type" value="Genomic_DNA"/>
</dbReference>
<dbReference type="Proteomes" id="UP001158961">
    <property type="component" value="Plasmid P4"/>
</dbReference>
<evidence type="ECO:0000313" key="2">
    <source>
        <dbReference type="Proteomes" id="UP001158961"/>
    </source>
</evidence>
<accession>A0AAN2FJ01</accession>
<reference evidence="1" key="1">
    <citation type="submission" date="2022-05" db="EMBL/GenBank/DDBJ databases">
        <authorList>
            <person name="Pothier F. J."/>
        </authorList>
    </citation>
    <scope>NUCLEOTIDE SEQUENCE</scope>
    <source>
        <strain evidence="1">DAPP-PG734</strain>
        <plasmid evidence="1">P4</plasmid>
    </source>
</reference>
<name>A0AAN2FJ01_ENTAG</name>
<dbReference type="AlphaFoldDB" id="A0AAN2FJ01"/>
<proteinExistence type="predicted"/>
<organism evidence="1 2">
    <name type="scientific">Enterobacter agglomerans</name>
    <name type="common">Erwinia herbicola</name>
    <name type="synonym">Pantoea agglomerans</name>
    <dbReference type="NCBI Taxonomy" id="549"/>
    <lineage>
        <taxon>Bacteria</taxon>
        <taxon>Pseudomonadati</taxon>
        <taxon>Pseudomonadota</taxon>
        <taxon>Gammaproteobacteria</taxon>
        <taxon>Enterobacterales</taxon>
        <taxon>Erwiniaceae</taxon>
        <taxon>Pantoea</taxon>
        <taxon>Pantoea agglomerans group</taxon>
    </lineage>
</organism>
<gene>
    <name evidence="1" type="ORF">DAPPPG734_25505</name>
</gene>
<geneLocation type="plasmid" evidence="1 2">
    <name>P4</name>
</geneLocation>
<keyword evidence="1" id="KW-0614">Plasmid</keyword>
<dbReference type="RefSeq" id="WP_152551413.1">
    <property type="nucleotide sequence ID" value="NZ_JNVA01000113.1"/>
</dbReference>
<sequence>MNRKQFMQSLGAECDNWTWSWSFINHDDQMVIFGAWDTENEQERAVILREGWEYNQSRAGLRRQPGYTQAIRHLRFVDEGYDLYTFNMVHGSGDNDPGVSRIENFERLIRKRYLKKEGDVWYAYFAPNPYRGLRANRTETYGKSEIFV</sequence>
<protein>
    <submittedName>
        <fullName evidence="1">Uncharacterized protein</fullName>
    </submittedName>
</protein>